<feature type="compositionally biased region" description="Gly residues" evidence="1">
    <location>
        <begin position="176"/>
        <end position="186"/>
    </location>
</feature>
<dbReference type="PANTHER" id="PTHR34222">
    <property type="entry name" value="GAG_PRE-INTEGRS DOMAIN-CONTAINING PROTEIN"/>
    <property type="match status" value="1"/>
</dbReference>
<reference evidence="3" key="2">
    <citation type="submission" date="2025-08" db="UniProtKB">
        <authorList>
            <consortium name="RefSeq"/>
        </authorList>
    </citation>
    <scope>IDENTIFICATION</scope>
    <source>
        <tissue evidence="3">Leaf</tissue>
    </source>
</reference>
<evidence type="ECO:0000313" key="2">
    <source>
        <dbReference type="Proteomes" id="UP000694864"/>
    </source>
</evidence>
<organism evidence="2 3">
    <name type="scientific">Camelina sativa</name>
    <name type="common">False flax</name>
    <name type="synonym">Myagrum sativum</name>
    <dbReference type="NCBI Taxonomy" id="90675"/>
    <lineage>
        <taxon>Eukaryota</taxon>
        <taxon>Viridiplantae</taxon>
        <taxon>Streptophyta</taxon>
        <taxon>Embryophyta</taxon>
        <taxon>Tracheophyta</taxon>
        <taxon>Spermatophyta</taxon>
        <taxon>Magnoliopsida</taxon>
        <taxon>eudicotyledons</taxon>
        <taxon>Gunneridae</taxon>
        <taxon>Pentapetalae</taxon>
        <taxon>rosids</taxon>
        <taxon>malvids</taxon>
        <taxon>Brassicales</taxon>
        <taxon>Brassicaceae</taxon>
        <taxon>Camelineae</taxon>
        <taxon>Camelina</taxon>
    </lineage>
</organism>
<proteinExistence type="predicted"/>
<feature type="region of interest" description="Disordered" evidence="1">
    <location>
        <begin position="162"/>
        <end position="192"/>
    </location>
</feature>
<name>A0ABM0UI84_CAMSA</name>
<sequence>MRFLLVLKTANRFLLTTDVYLNFGKNYRTTRLVVHVLVRLARTSKKNVRMIVCTSFCLASIRSSITDVKPLPDLYQVYSRVIHEEQNLNASRSKDLVKTDAVSFSVQSSVSPRVTLPNTSLSRDRSTLLCTHYHHKGHELTECFLVHGYPDWWLEQNRQDNQSSLRGRGSHRGGNTNQGGGRGLSRGRGRVNTAHVSTTSLSTNCNDQISQLISLLQAQRPNTSSERLSGRF</sequence>
<dbReference type="Proteomes" id="UP000694864">
    <property type="component" value="Chromosome 11"/>
</dbReference>
<gene>
    <name evidence="3" type="primary">LOC104724690</name>
</gene>
<dbReference type="PANTHER" id="PTHR34222:SF28">
    <property type="entry name" value="CCHC-TYPE DOMAIN-CONTAINING PROTEIN"/>
    <property type="match status" value="1"/>
</dbReference>
<evidence type="ECO:0000313" key="3">
    <source>
        <dbReference type="RefSeq" id="XP_010441532.1"/>
    </source>
</evidence>
<keyword evidence="2" id="KW-1185">Reference proteome</keyword>
<accession>A0ABM0UI84</accession>
<reference evidence="2" key="1">
    <citation type="journal article" date="2014" name="Nat. Commun.">
        <title>The emerging biofuel crop Camelina sativa retains a highly undifferentiated hexaploid genome structure.</title>
        <authorList>
            <person name="Kagale S."/>
            <person name="Koh C."/>
            <person name="Nixon J."/>
            <person name="Bollina V."/>
            <person name="Clarke W.E."/>
            <person name="Tuteja R."/>
            <person name="Spillane C."/>
            <person name="Robinson S.J."/>
            <person name="Links M.G."/>
            <person name="Clarke C."/>
            <person name="Higgins E.E."/>
            <person name="Huebert T."/>
            <person name="Sharpe A.G."/>
            <person name="Parkin I.A."/>
        </authorList>
    </citation>
    <scope>NUCLEOTIDE SEQUENCE [LARGE SCALE GENOMIC DNA]</scope>
    <source>
        <strain evidence="2">cv. DH55</strain>
    </source>
</reference>
<evidence type="ECO:0000256" key="1">
    <source>
        <dbReference type="SAM" id="MobiDB-lite"/>
    </source>
</evidence>
<dbReference type="GeneID" id="104724690"/>
<dbReference type="RefSeq" id="XP_010441532.1">
    <property type="nucleotide sequence ID" value="XM_010443230.2"/>
</dbReference>
<protein>
    <submittedName>
        <fullName evidence="3">Uncharacterized protein LOC104724690</fullName>
    </submittedName>
</protein>